<dbReference type="EMBL" id="SWJQ01003187">
    <property type="protein sequence ID" value="TRZ05916.1"/>
    <property type="molecule type" value="Genomic_DNA"/>
</dbReference>
<evidence type="ECO:0000313" key="11">
    <source>
        <dbReference type="Proteomes" id="UP000796761"/>
    </source>
</evidence>
<dbReference type="Pfam" id="PF17917">
    <property type="entry name" value="RT_RNaseH"/>
    <property type="match status" value="1"/>
</dbReference>
<evidence type="ECO:0000256" key="4">
    <source>
        <dbReference type="ARBA" id="ARBA00022722"/>
    </source>
</evidence>
<sequence length="284" mass="31523">DVPIEEEISEDIIAHVYSGVWTMEKPGRAKSLSPVEPAKRYLPLNGKILKVDKELNSPGLFCLKISPTIFGNQLAKDLKSWETPPGKGRLLQYVDNILIATETEDACMAWTGITLGILVQDLGPYRRAVDYISKQLDATAKGWPGCLCAVAAMVLNIQEARKFTLGQKMTVLVSHTVSAVLEVKSEPWLSPQRFLKYQAIMVEQDDVEIVVTNIVNPASFLSGNTGEPVHHDCLETVEATYSSHLDLKDAPIEDAENWFMDRSSYVLNGRRHAGYAITTWHGVI</sequence>
<comment type="caution">
    <text evidence="10">The sequence shown here is derived from an EMBL/GenBank/DDBJ whole genome shotgun (WGS) entry which is preliminary data.</text>
</comment>
<evidence type="ECO:0000259" key="9">
    <source>
        <dbReference type="Pfam" id="PF17917"/>
    </source>
</evidence>
<keyword evidence="2" id="KW-0808">Transferase</keyword>
<gene>
    <name evidence="10" type="ORF">HGM15179_021191</name>
</gene>
<dbReference type="SUPFAM" id="SSF56672">
    <property type="entry name" value="DNA/RNA polymerases"/>
    <property type="match status" value="1"/>
</dbReference>
<dbReference type="GO" id="GO:0006508">
    <property type="term" value="P:proteolysis"/>
    <property type="evidence" value="ECO:0007669"/>
    <property type="project" value="UniProtKB-KW"/>
</dbReference>
<keyword evidence="8" id="KW-0695">RNA-directed DNA polymerase</keyword>
<keyword evidence="1" id="KW-0645">Protease</keyword>
<dbReference type="AlphaFoldDB" id="A0A8K1FY54"/>
<evidence type="ECO:0000256" key="7">
    <source>
        <dbReference type="ARBA" id="ARBA00022801"/>
    </source>
</evidence>
<evidence type="ECO:0000256" key="3">
    <source>
        <dbReference type="ARBA" id="ARBA00022695"/>
    </source>
</evidence>
<dbReference type="Proteomes" id="UP000796761">
    <property type="component" value="Unassembled WGS sequence"/>
</dbReference>
<organism evidence="10 11">
    <name type="scientific">Zosterops borbonicus</name>
    <dbReference type="NCBI Taxonomy" id="364589"/>
    <lineage>
        <taxon>Eukaryota</taxon>
        <taxon>Metazoa</taxon>
        <taxon>Chordata</taxon>
        <taxon>Craniata</taxon>
        <taxon>Vertebrata</taxon>
        <taxon>Euteleostomi</taxon>
        <taxon>Archelosauria</taxon>
        <taxon>Archosauria</taxon>
        <taxon>Dinosauria</taxon>
        <taxon>Saurischia</taxon>
        <taxon>Theropoda</taxon>
        <taxon>Coelurosauria</taxon>
        <taxon>Aves</taxon>
        <taxon>Neognathae</taxon>
        <taxon>Neoaves</taxon>
        <taxon>Telluraves</taxon>
        <taxon>Australaves</taxon>
        <taxon>Passeriformes</taxon>
        <taxon>Sylvioidea</taxon>
        <taxon>Zosteropidae</taxon>
        <taxon>Zosterops</taxon>
    </lineage>
</organism>
<keyword evidence="7" id="KW-0378">Hydrolase</keyword>
<dbReference type="InterPro" id="IPR041373">
    <property type="entry name" value="RT_RNaseH"/>
</dbReference>
<dbReference type="OrthoDB" id="9950135at2759"/>
<accession>A0A8K1FY54</accession>
<evidence type="ECO:0000313" key="10">
    <source>
        <dbReference type="EMBL" id="TRZ05916.1"/>
    </source>
</evidence>
<dbReference type="GO" id="GO:0004190">
    <property type="term" value="F:aspartic-type endopeptidase activity"/>
    <property type="evidence" value="ECO:0007669"/>
    <property type="project" value="UniProtKB-KW"/>
</dbReference>
<dbReference type="InterPro" id="IPR051320">
    <property type="entry name" value="Viral_Replic_Matur_Polypro"/>
</dbReference>
<keyword evidence="6" id="KW-0255">Endonuclease</keyword>
<dbReference type="InterPro" id="IPR043502">
    <property type="entry name" value="DNA/RNA_pol_sf"/>
</dbReference>
<protein>
    <recommendedName>
        <fullName evidence="9">Reverse transcriptase RNase H-like domain-containing protein</fullName>
    </recommendedName>
</protein>
<evidence type="ECO:0000256" key="2">
    <source>
        <dbReference type="ARBA" id="ARBA00022679"/>
    </source>
</evidence>
<dbReference type="PANTHER" id="PTHR33064:SF37">
    <property type="entry name" value="RIBONUCLEASE H"/>
    <property type="match status" value="1"/>
</dbReference>
<reference evidence="10" key="1">
    <citation type="submission" date="2019-04" db="EMBL/GenBank/DDBJ databases">
        <title>Genome assembly of Zosterops borbonicus 15179.</title>
        <authorList>
            <person name="Leroy T."/>
            <person name="Anselmetti Y."/>
            <person name="Tilak M.-K."/>
            <person name="Nabholz B."/>
        </authorList>
    </citation>
    <scope>NUCLEOTIDE SEQUENCE</scope>
    <source>
        <strain evidence="10">HGM_15179</strain>
        <tissue evidence="10">Muscle</tissue>
    </source>
</reference>
<evidence type="ECO:0000256" key="5">
    <source>
        <dbReference type="ARBA" id="ARBA00022750"/>
    </source>
</evidence>
<dbReference type="Gene3D" id="3.10.20.370">
    <property type="match status" value="1"/>
</dbReference>
<keyword evidence="11" id="KW-1185">Reference proteome</keyword>
<dbReference type="PANTHER" id="PTHR33064">
    <property type="entry name" value="POL PROTEIN"/>
    <property type="match status" value="1"/>
</dbReference>
<dbReference type="GO" id="GO:0004519">
    <property type="term" value="F:endonuclease activity"/>
    <property type="evidence" value="ECO:0007669"/>
    <property type="project" value="UniProtKB-KW"/>
</dbReference>
<evidence type="ECO:0000256" key="6">
    <source>
        <dbReference type="ARBA" id="ARBA00022759"/>
    </source>
</evidence>
<name>A0A8K1FY54_9PASS</name>
<keyword evidence="4" id="KW-0540">Nuclease</keyword>
<keyword evidence="3" id="KW-0548">Nucleotidyltransferase</keyword>
<feature type="domain" description="Reverse transcriptase RNase H-like" evidence="9">
    <location>
        <begin position="116"/>
        <end position="200"/>
    </location>
</feature>
<feature type="non-terminal residue" evidence="10">
    <location>
        <position position="1"/>
    </location>
</feature>
<keyword evidence="5" id="KW-0064">Aspartyl protease</keyword>
<proteinExistence type="predicted"/>
<evidence type="ECO:0000256" key="8">
    <source>
        <dbReference type="ARBA" id="ARBA00022918"/>
    </source>
</evidence>
<evidence type="ECO:0000256" key="1">
    <source>
        <dbReference type="ARBA" id="ARBA00022670"/>
    </source>
</evidence>
<dbReference type="GO" id="GO:0003964">
    <property type="term" value="F:RNA-directed DNA polymerase activity"/>
    <property type="evidence" value="ECO:0007669"/>
    <property type="project" value="UniProtKB-KW"/>
</dbReference>